<gene>
    <name evidence="2" type="ORF">Rsub_11811</name>
</gene>
<feature type="domain" description="At2g23090-like zinc-binding" evidence="1">
    <location>
        <begin position="40"/>
        <end position="77"/>
    </location>
</feature>
<protein>
    <recommendedName>
        <fullName evidence="1">At2g23090-like zinc-binding domain-containing protein</fullName>
    </recommendedName>
</protein>
<dbReference type="InterPro" id="IPR039713">
    <property type="entry name" value="At2g23090-like"/>
</dbReference>
<dbReference type="PANTHER" id="PTHR33788:SF1">
    <property type="entry name" value="ZINC-BINDING PROTEIN"/>
    <property type="match status" value="1"/>
</dbReference>
<dbReference type="InParanoid" id="A0A2V0PNL0"/>
<evidence type="ECO:0000259" key="1">
    <source>
        <dbReference type="Pfam" id="PF12907"/>
    </source>
</evidence>
<dbReference type="PANTHER" id="PTHR33788">
    <property type="entry name" value="OS07G0114300 PROTEIN"/>
    <property type="match status" value="1"/>
</dbReference>
<evidence type="ECO:0000313" key="3">
    <source>
        <dbReference type="Proteomes" id="UP000247498"/>
    </source>
</evidence>
<dbReference type="AlphaFoldDB" id="A0A2V0PNL0"/>
<keyword evidence="3" id="KW-1185">Reference proteome</keyword>
<organism evidence="2 3">
    <name type="scientific">Raphidocelis subcapitata</name>
    <dbReference type="NCBI Taxonomy" id="307507"/>
    <lineage>
        <taxon>Eukaryota</taxon>
        <taxon>Viridiplantae</taxon>
        <taxon>Chlorophyta</taxon>
        <taxon>core chlorophytes</taxon>
        <taxon>Chlorophyceae</taxon>
        <taxon>CS clade</taxon>
        <taxon>Sphaeropleales</taxon>
        <taxon>Selenastraceae</taxon>
        <taxon>Raphidocelis</taxon>
    </lineage>
</organism>
<dbReference type="SUPFAM" id="SSF118359">
    <property type="entry name" value="Expressed protein At2g23090/F21P24.15"/>
    <property type="match status" value="1"/>
</dbReference>
<dbReference type="Gene3D" id="4.10.1050.10">
    <property type="entry name" value="At2g23090-like"/>
    <property type="match status" value="1"/>
</dbReference>
<dbReference type="Proteomes" id="UP000247498">
    <property type="component" value="Unassembled WGS sequence"/>
</dbReference>
<evidence type="ECO:0000313" key="2">
    <source>
        <dbReference type="EMBL" id="GBF99007.1"/>
    </source>
</evidence>
<proteinExistence type="predicted"/>
<sequence>MGGGNGQKSATARLRKMEKLQANANKGSQLKANAAALSLKCHVCLQQFICTTTEAKMREHAENKHPKTDVYQCFPNLKPQE</sequence>
<name>A0A2V0PNL0_9CHLO</name>
<reference evidence="2 3" key="1">
    <citation type="journal article" date="2018" name="Sci. Rep.">
        <title>Raphidocelis subcapitata (=Pseudokirchneriella subcapitata) provides an insight into genome evolution and environmental adaptations in the Sphaeropleales.</title>
        <authorList>
            <person name="Suzuki S."/>
            <person name="Yamaguchi H."/>
            <person name="Nakajima N."/>
            <person name="Kawachi M."/>
        </authorList>
    </citation>
    <scope>NUCLEOTIDE SEQUENCE [LARGE SCALE GENOMIC DNA]</scope>
    <source>
        <strain evidence="2 3">NIES-35</strain>
    </source>
</reference>
<dbReference type="Pfam" id="PF12907">
    <property type="entry name" value="zf-met2"/>
    <property type="match status" value="1"/>
</dbReference>
<dbReference type="InterPro" id="IPR039438">
    <property type="entry name" value="At2g23090-like_Znf"/>
</dbReference>
<comment type="caution">
    <text evidence="2">The sequence shown here is derived from an EMBL/GenBank/DDBJ whole genome shotgun (WGS) entry which is preliminary data.</text>
</comment>
<dbReference type="EMBL" id="BDRX01000142">
    <property type="protein sequence ID" value="GBF99007.1"/>
    <property type="molecule type" value="Genomic_DNA"/>
</dbReference>
<accession>A0A2V0PNL0</accession>
<dbReference type="OrthoDB" id="370932at2759"/>
<dbReference type="InterPro" id="IPR026939">
    <property type="entry name" value="ZNF706/At2g23090_sf"/>
</dbReference>
<dbReference type="FunCoup" id="A0A2V0PNL0">
    <property type="interactions" value="473"/>
</dbReference>